<reference evidence="14" key="1">
    <citation type="submission" date="2017-07" db="EMBL/GenBank/DDBJ databases">
        <title>Taro Niue Genome Assembly and Annotation.</title>
        <authorList>
            <person name="Atibalentja N."/>
            <person name="Keating K."/>
            <person name="Fields C.J."/>
        </authorList>
    </citation>
    <scope>NUCLEOTIDE SEQUENCE</scope>
    <source>
        <strain evidence="14">Niue_2</strain>
        <tissue evidence="14">Leaf</tissue>
    </source>
</reference>
<feature type="transmembrane region" description="Helical" evidence="12">
    <location>
        <begin position="684"/>
        <end position="704"/>
    </location>
</feature>
<evidence type="ECO:0000256" key="6">
    <source>
        <dbReference type="ARBA" id="ARBA00023125"/>
    </source>
</evidence>
<evidence type="ECO:0000259" key="13">
    <source>
        <dbReference type="PROSITE" id="PS51005"/>
    </source>
</evidence>
<dbReference type="Proteomes" id="UP000652761">
    <property type="component" value="Unassembled WGS sequence"/>
</dbReference>
<dbReference type="InterPro" id="IPR036093">
    <property type="entry name" value="NAC_dom_sf"/>
</dbReference>
<feature type="domain" description="NAC" evidence="13">
    <location>
        <begin position="99"/>
        <end position="257"/>
    </location>
</feature>
<dbReference type="AlphaFoldDB" id="A0A843WDY1"/>
<evidence type="ECO:0000256" key="7">
    <source>
        <dbReference type="ARBA" id="ARBA00023136"/>
    </source>
</evidence>
<feature type="region of interest" description="Disordered" evidence="11">
    <location>
        <begin position="259"/>
        <end position="302"/>
    </location>
</feature>
<evidence type="ECO:0000256" key="3">
    <source>
        <dbReference type="ARBA" id="ARBA00022692"/>
    </source>
</evidence>
<dbReference type="Gene3D" id="2.170.150.80">
    <property type="entry name" value="NAC domain"/>
    <property type="match status" value="1"/>
</dbReference>
<keyword evidence="3 12" id="KW-0812">Transmembrane</keyword>
<evidence type="ECO:0000313" key="15">
    <source>
        <dbReference type="Proteomes" id="UP000652761"/>
    </source>
</evidence>
<evidence type="ECO:0000256" key="10">
    <source>
        <dbReference type="ARBA" id="ARBA00023242"/>
    </source>
</evidence>
<organism evidence="14 15">
    <name type="scientific">Colocasia esculenta</name>
    <name type="common">Wild taro</name>
    <name type="synonym">Arum esculentum</name>
    <dbReference type="NCBI Taxonomy" id="4460"/>
    <lineage>
        <taxon>Eukaryota</taxon>
        <taxon>Viridiplantae</taxon>
        <taxon>Streptophyta</taxon>
        <taxon>Embryophyta</taxon>
        <taxon>Tracheophyta</taxon>
        <taxon>Spermatophyta</taxon>
        <taxon>Magnoliopsida</taxon>
        <taxon>Liliopsida</taxon>
        <taxon>Araceae</taxon>
        <taxon>Aroideae</taxon>
        <taxon>Colocasieae</taxon>
        <taxon>Colocasia</taxon>
    </lineage>
</organism>
<dbReference type="GO" id="GO:0006355">
    <property type="term" value="P:regulation of DNA-templated transcription"/>
    <property type="evidence" value="ECO:0007669"/>
    <property type="project" value="InterPro"/>
</dbReference>
<feature type="region of interest" description="Disordered" evidence="11">
    <location>
        <begin position="645"/>
        <end position="673"/>
    </location>
</feature>
<feature type="compositionally biased region" description="Basic and acidic residues" evidence="11">
    <location>
        <begin position="651"/>
        <end position="667"/>
    </location>
</feature>
<keyword evidence="6" id="KW-0238">DNA-binding</keyword>
<keyword evidence="9" id="KW-0804">Transcription</keyword>
<evidence type="ECO:0000256" key="12">
    <source>
        <dbReference type="SAM" id="Phobius"/>
    </source>
</evidence>
<proteinExistence type="predicted"/>
<dbReference type="SUPFAM" id="SSF101941">
    <property type="entry name" value="NAC domain"/>
    <property type="match status" value="1"/>
</dbReference>
<comment type="subcellular location">
    <subcellularLocation>
        <location evidence="2">Membrane</location>
        <topology evidence="2">Single-pass membrane protein</topology>
    </subcellularLocation>
    <subcellularLocation>
        <location evidence="1">Nucleus</location>
    </subcellularLocation>
</comment>
<evidence type="ECO:0000256" key="5">
    <source>
        <dbReference type="ARBA" id="ARBA00023015"/>
    </source>
</evidence>
<dbReference type="GO" id="GO:0005634">
    <property type="term" value="C:nucleus"/>
    <property type="evidence" value="ECO:0007669"/>
    <property type="project" value="UniProtKB-SubCell"/>
</dbReference>
<keyword evidence="4 12" id="KW-1133">Transmembrane helix</keyword>
<dbReference type="OrthoDB" id="737278at2759"/>
<evidence type="ECO:0000256" key="1">
    <source>
        <dbReference type="ARBA" id="ARBA00004123"/>
    </source>
</evidence>
<protein>
    <recommendedName>
        <fullName evidence="13">NAC domain-containing protein</fullName>
    </recommendedName>
</protein>
<dbReference type="GO" id="GO:0016020">
    <property type="term" value="C:membrane"/>
    <property type="evidence" value="ECO:0007669"/>
    <property type="project" value="UniProtKB-SubCell"/>
</dbReference>
<dbReference type="EMBL" id="NMUH01003107">
    <property type="protein sequence ID" value="MQM03851.1"/>
    <property type="molecule type" value="Genomic_DNA"/>
</dbReference>
<name>A0A843WDY1_COLES</name>
<dbReference type="PANTHER" id="PTHR31744:SF216">
    <property type="entry name" value="NAC TRANSCRIPTION FACTOR"/>
    <property type="match status" value="1"/>
</dbReference>
<sequence>MAHLKSPVEIFIQNLRLLRGSKTGISLEDPVGVLVVPSCFWEGGNVHGCDCCGPVVTWAGVCGALVLRVRRGREVGGLGEAGLVGRERGHMAVIPLESLPLGFRFRPTDEELVNHYLKGKINGRKHDIEVIPEIDVCKCEPWDLPDKSVIRTGDPEWFFFSPRDRKYPNGHRSNRATEAGYWKATGKDRTIKSRTVAGVTLIGMKKTLVFYRGRAPKGERTSWIMHEYRVINSGAENDPDVANGDQGSYVLCRLFKKPDEKSSVPNSDEMEDSVFSATPRSSPCDRQQADDAEEESVTPSNQEMLESDIQEDQSLFNAAVEKKPDAIKMLCADEADSGVRYLVKPEDNNCNGNVTSVLGGHEGEAGKQKDPLLVALDKLCGPQSEPIDYDGFPRIGSPAYMDDFLIPVFPQFGQIDNAVVDTNADFLIIQREPLSSIDLAASFKDSGPNSDADPDLGRLQGQGVHLDVEDSEWFYKQPSSSQNIYPAGRYPFDHNHAGRQNQFLGDIEGLDICTANPATGSLQDICNVNSLDKAPASISREHEGIGIKIRPRLPPYPAPSTSLLQGTATKRIHLQTCLRLQSACRSGSEASSCLEDQEVCSNFEEEEHVENHAQQHTANAEKPSVCAGSKEKSFTEVHIAETMPRPSEIIEESKPGLRLRKSSEGSKEAQPSLKVSTRLRRTHIYSIIFVSLSLIFSLLLIGVARERLKV</sequence>
<evidence type="ECO:0000256" key="9">
    <source>
        <dbReference type="ARBA" id="ARBA00023163"/>
    </source>
</evidence>
<dbReference type="PROSITE" id="PS51005">
    <property type="entry name" value="NAC"/>
    <property type="match status" value="1"/>
</dbReference>
<evidence type="ECO:0000313" key="14">
    <source>
        <dbReference type="EMBL" id="MQM03851.1"/>
    </source>
</evidence>
<evidence type="ECO:0000256" key="11">
    <source>
        <dbReference type="SAM" id="MobiDB-lite"/>
    </source>
</evidence>
<evidence type="ECO:0000256" key="8">
    <source>
        <dbReference type="ARBA" id="ARBA00023159"/>
    </source>
</evidence>
<dbReference type="GO" id="GO:0000976">
    <property type="term" value="F:transcription cis-regulatory region binding"/>
    <property type="evidence" value="ECO:0007669"/>
    <property type="project" value="UniProtKB-ARBA"/>
</dbReference>
<keyword evidence="7 12" id="KW-0472">Membrane</keyword>
<comment type="caution">
    <text evidence="14">The sequence shown here is derived from an EMBL/GenBank/DDBJ whole genome shotgun (WGS) entry which is preliminary data.</text>
</comment>
<evidence type="ECO:0000256" key="4">
    <source>
        <dbReference type="ARBA" id="ARBA00022989"/>
    </source>
</evidence>
<keyword evidence="15" id="KW-1185">Reference proteome</keyword>
<dbReference type="InterPro" id="IPR003441">
    <property type="entry name" value="NAC-dom"/>
</dbReference>
<feature type="compositionally biased region" description="Polar residues" evidence="11">
    <location>
        <begin position="275"/>
        <end position="285"/>
    </location>
</feature>
<gene>
    <name evidence="14" type="ORF">Taro_036638</name>
</gene>
<keyword evidence="5" id="KW-0805">Transcription regulation</keyword>
<evidence type="ECO:0000256" key="2">
    <source>
        <dbReference type="ARBA" id="ARBA00004167"/>
    </source>
</evidence>
<keyword evidence="8" id="KW-0010">Activator</keyword>
<accession>A0A843WDY1</accession>
<keyword evidence="10" id="KW-0539">Nucleus</keyword>
<dbReference type="FunFam" id="2.170.150.80:FF:000002">
    <property type="entry name" value="Nac domain-containing protein 86"/>
    <property type="match status" value="1"/>
</dbReference>
<dbReference type="Pfam" id="PF02365">
    <property type="entry name" value="NAM"/>
    <property type="match status" value="1"/>
</dbReference>
<dbReference type="PANTHER" id="PTHR31744">
    <property type="entry name" value="PROTEIN CUP-SHAPED COTYLEDON 2-RELATED"/>
    <property type="match status" value="1"/>
</dbReference>